<dbReference type="Gene3D" id="2.60.40.1730">
    <property type="entry name" value="tricorn interacting facor f3 domain"/>
    <property type="match status" value="1"/>
</dbReference>
<dbReference type="SUPFAM" id="SSF55486">
    <property type="entry name" value="Metalloproteases ('zincins'), catalytic domain"/>
    <property type="match status" value="1"/>
</dbReference>
<dbReference type="InterPro" id="IPR014782">
    <property type="entry name" value="Peptidase_M1_dom"/>
</dbReference>
<feature type="domain" description="Peptidase M1 membrane alanine aminopeptidase" evidence="1">
    <location>
        <begin position="330"/>
        <end position="464"/>
    </location>
</feature>
<gene>
    <name evidence="2" type="ORF">MPLG2_3197</name>
</gene>
<reference evidence="2 3" key="1">
    <citation type="submission" date="2018-02" db="EMBL/GenBank/DDBJ databases">
        <authorList>
            <person name="Cohen D.B."/>
            <person name="Kent A.D."/>
        </authorList>
    </citation>
    <scope>NUCLEOTIDE SEQUENCE [LARGE SCALE GENOMIC DNA]</scope>
    <source>
        <strain evidence="2">1</strain>
    </source>
</reference>
<keyword evidence="3" id="KW-1185">Reference proteome</keyword>
<evidence type="ECO:0000313" key="3">
    <source>
        <dbReference type="Proteomes" id="UP000238164"/>
    </source>
</evidence>
<dbReference type="EMBL" id="LT985188">
    <property type="protein sequence ID" value="SPD88227.1"/>
    <property type="molecule type" value="Genomic_DNA"/>
</dbReference>
<dbReference type="Proteomes" id="UP000238164">
    <property type="component" value="Chromosome 1"/>
</dbReference>
<name>A0A2N9JLB0_9ACTN</name>
<accession>A0A2N9JLB0</accession>
<dbReference type="InterPro" id="IPR042097">
    <property type="entry name" value="Aminopeptidase_N-like_N_sf"/>
</dbReference>
<dbReference type="Gene3D" id="1.10.390.10">
    <property type="entry name" value="Neutral Protease Domain 2"/>
    <property type="match status" value="1"/>
</dbReference>
<organism evidence="2 3">
    <name type="scientific">Micropruina glycogenica</name>
    <dbReference type="NCBI Taxonomy" id="75385"/>
    <lineage>
        <taxon>Bacteria</taxon>
        <taxon>Bacillati</taxon>
        <taxon>Actinomycetota</taxon>
        <taxon>Actinomycetes</taxon>
        <taxon>Propionibacteriales</taxon>
        <taxon>Nocardioidaceae</taxon>
        <taxon>Micropruina</taxon>
    </lineage>
</organism>
<evidence type="ECO:0000259" key="1">
    <source>
        <dbReference type="Pfam" id="PF01433"/>
    </source>
</evidence>
<sequence>MSRAVRFWLTLSAVAVVLALVLALLASRPAESVTPVPPAEQTWGTAGIGDPDFPDAGGGGYDVQNYDVSVRVDGTRLTGRTTITAIATQNLDRFHLDLALGASAVSVNGASATLQQTGDDLGVSVVRTDPATPAIMAGATFTATVDYAGSPLDLAIRPPSAYSSGDELVIAGEPTSATLWYPANDHPRDAATMRFSVNVPTNVEAICAGRLISHTADPVATGRTRWVWLVDAPTVTYATFLGVGQFRLEQGTAKGRPFVYAVSERLPKADQNAALAWLRGTPAAVEKLERYLGPYPFSGIGGLVADVRFYWGGLEVAMRPVYNKRGVGSESLLFHELAHMWLGDTVTLTEWNDIFINEALASYAAWLTADDPARNFSVVYRGMAEQQEFWAPSLSNPGADHLFERVYDRGPTAVQAVRVRMGDEAFFSMLKAWAQQSGSRSLEQFRQHADAATPEDLTGFFTAWLDGTTRPEATKDNGVA</sequence>
<dbReference type="AlphaFoldDB" id="A0A2N9JLB0"/>
<dbReference type="InterPro" id="IPR027268">
    <property type="entry name" value="Peptidase_M4/M1_CTD_sf"/>
</dbReference>
<dbReference type="Pfam" id="PF01433">
    <property type="entry name" value="Peptidase_M1"/>
    <property type="match status" value="1"/>
</dbReference>
<dbReference type="PANTHER" id="PTHR11533">
    <property type="entry name" value="PROTEASE M1 ZINC METALLOPROTEASE"/>
    <property type="match status" value="1"/>
</dbReference>
<evidence type="ECO:0000313" key="2">
    <source>
        <dbReference type="EMBL" id="SPD88227.1"/>
    </source>
</evidence>
<dbReference type="GO" id="GO:0008270">
    <property type="term" value="F:zinc ion binding"/>
    <property type="evidence" value="ECO:0007669"/>
    <property type="project" value="InterPro"/>
</dbReference>
<dbReference type="InterPro" id="IPR050344">
    <property type="entry name" value="Peptidase_M1_aminopeptidases"/>
</dbReference>
<dbReference type="OrthoDB" id="3885507at2"/>
<dbReference type="RefSeq" id="WP_158681244.1">
    <property type="nucleotide sequence ID" value="NZ_BAAAGO010000044.1"/>
</dbReference>
<protein>
    <submittedName>
        <fullName evidence="2">Peptidase family M1</fullName>
    </submittedName>
</protein>
<dbReference type="GO" id="GO:0008237">
    <property type="term" value="F:metallopeptidase activity"/>
    <property type="evidence" value="ECO:0007669"/>
    <property type="project" value="InterPro"/>
</dbReference>
<dbReference type="KEGG" id="mgg:MPLG2_3197"/>
<dbReference type="SUPFAM" id="SSF63737">
    <property type="entry name" value="Leukotriene A4 hydrolase N-terminal domain"/>
    <property type="match status" value="1"/>
</dbReference>
<proteinExistence type="predicted"/>
<dbReference type="PANTHER" id="PTHR11533:SF297">
    <property type="entry name" value="AMINOPEPTIDASE N"/>
    <property type="match status" value="1"/>
</dbReference>